<evidence type="ECO:0000256" key="1">
    <source>
        <dbReference type="SAM" id="MobiDB-lite"/>
    </source>
</evidence>
<dbReference type="GO" id="GO:1990756">
    <property type="term" value="F:ubiquitin-like ligase-substrate adaptor activity"/>
    <property type="evidence" value="ECO:0007669"/>
    <property type="project" value="TreeGrafter"/>
</dbReference>
<feature type="compositionally biased region" description="Polar residues" evidence="1">
    <location>
        <begin position="300"/>
        <end position="318"/>
    </location>
</feature>
<dbReference type="Proteomes" id="UP000276834">
    <property type="component" value="Unassembled WGS sequence"/>
</dbReference>
<accession>A0A3L8SY71</accession>
<dbReference type="GO" id="GO:0000423">
    <property type="term" value="P:mitophagy"/>
    <property type="evidence" value="ECO:0007669"/>
    <property type="project" value="TreeGrafter"/>
</dbReference>
<feature type="compositionally biased region" description="Polar residues" evidence="1">
    <location>
        <begin position="517"/>
        <end position="543"/>
    </location>
</feature>
<dbReference type="GO" id="GO:0080008">
    <property type="term" value="C:Cul4-RING E3 ubiquitin ligase complex"/>
    <property type="evidence" value="ECO:0007669"/>
    <property type="project" value="TreeGrafter"/>
</dbReference>
<feature type="compositionally biased region" description="Polar residues" evidence="1">
    <location>
        <begin position="437"/>
        <end position="461"/>
    </location>
</feature>
<evidence type="ECO:0000313" key="3">
    <source>
        <dbReference type="Proteomes" id="UP000276834"/>
    </source>
</evidence>
<gene>
    <name evidence="2" type="ORF">DV515_00002326</name>
</gene>
<dbReference type="PANTHER" id="PTHR22874">
    <property type="entry name" value="ACTIVATING MOLECULE IN BECN1-REGULATED AUTOPHAGY PROTEIN 1"/>
    <property type="match status" value="1"/>
</dbReference>
<evidence type="ECO:0000313" key="2">
    <source>
        <dbReference type="EMBL" id="RLW09939.1"/>
    </source>
</evidence>
<keyword evidence="3" id="KW-1185">Reference proteome</keyword>
<dbReference type="InterPro" id="IPR052596">
    <property type="entry name" value="AMBRA1_autophagy"/>
</dbReference>
<dbReference type="OrthoDB" id="6363363at2759"/>
<protein>
    <submittedName>
        <fullName evidence="2">Uncharacterized protein</fullName>
    </submittedName>
</protein>
<reference evidence="2 3" key="1">
    <citation type="journal article" date="2018" name="Proc. R. Soc. B">
        <title>A non-coding region near Follistatin controls head colour polymorphism in the Gouldian finch.</title>
        <authorList>
            <person name="Toomey M.B."/>
            <person name="Marques C.I."/>
            <person name="Andrade P."/>
            <person name="Araujo P.M."/>
            <person name="Sabatino S."/>
            <person name="Gazda M.A."/>
            <person name="Afonso S."/>
            <person name="Lopes R.J."/>
            <person name="Corbo J.C."/>
            <person name="Carneiro M."/>
        </authorList>
    </citation>
    <scope>NUCLEOTIDE SEQUENCE [LARGE SCALE GENOMIC DNA]</scope>
    <source>
        <strain evidence="2">Red01</strain>
        <tissue evidence="2">Muscle</tissue>
    </source>
</reference>
<dbReference type="STRING" id="44316.ENSEGOP00005001544"/>
<proteinExistence type="predicted"/>
<dbReference type="PANTHER" id="PTHR22874:SF1">
    <property type="entry name" value="ACTIVATING MOLECULE IN BECN1-REGULATED AUTOPHAGY PROTEIN 1"/>
    <property type="match status" value="1"/>
</dbReference>
<dbReference type="GO" id="GO:0000045">
    <property type="term" value="P:autophagosome assembly"/>
    <property type="evidence" value="ECO:0007669"/>
    <property type="project" value="TreeGrafter"/>
</dbReference>
<sequence>MLHIFSSEELFVLRDIENKALGICYSNGSVFNSALQVIHAHLTEAGAVIGDGQSAVASNIANTTYRLQWWDFTKFDLPEISNASVNVLVQNCKIYNDASCDISADGQLLAAFIPSSQRGFPDEGILAVYSLAPHNLGEMLYTKRFGPNAISVSLSPMGRYVMVGLASRRILLHPTTEHMVAQVFRLQQPHGGETSMRRVFNVLYPMPADQRRHVSINSARWLPEPGLGLAYGTNKGDLVICRPEALNSGVEYHWDQLNENVFTVHSSSRSERPGTSRATWRTDRDMGLMNAIGLQPRNPPTSVTSQGTQTLAPQLQNAETQTEREVQEQESASAGTGEGRRPISGLSDRVYLLFCTKWEIPAHWGFRLLISAELRLTSLEGEGPEYGASGEDALSRIQRLMAEGGMTAVVQREQSTTMASMGGFGNNIIVSHRIHRSSQTGTEPTGAEGTSAQQSTSQQLGTELEGRVLSESVQLPERGPSPRTAPSGSEGQSAGDLGLPEQAQSSMDTEGPIEYSDLTNNNHLPDSTNFYSNDSTGGESRNR</sequence>
<dbReference type="AlphaFoldDB" id="A0A3L8SY71"/>
<dbReference type="EMBL" id="QUSF01000004">
    <property type="protein sequence ID" value="RLW09939.1"/>
    <property type="molecule type" value="Genomic_DNA"/>
</dbReference>
<name>A0A3L8SY71_CHLGU</name>
<comment type="caution">
    <text evidence="2">The sequence shown here is derived from an EMBL/GenBank/DDBJ whole genome shotgun (WGS) entry which is preliminary data.</text>
</comment>
<feature type="region of interest" description="Disordered" evidence="1">
    <location>
        <begin position="436"/>
        <end position="543"/>
    </location>
</feature>
<feature type="region of interest" description="Disordered" evidence="1">
    <location>
        <begin position="294"/>
        <end position="341"/>
    </location>
</feature>
<organism evidence="2 3">
    <name type="scientific">Chloebia gouldiae</name>
    <name type="common">Gouldian finch</name>
    <name type="synonym">Erythrura gouldiae</name>
    <dbReference type="NCBI Taxonomy" id="44316"/>
    <lineage>
        <taxon>Eukaryota</taxon>
        <taxon>Metazoa</taxon>
        <taxon>Chordata</taxon>
        <taxon>Craniata</taxon>
        <taxon>Vertebrata</taxon>
        <taxon>Euteleostomi</taxon>
        <taxon>Archelosauria</taxon>
        <taxon>Archosauria</taxon>
        <taxon>Dinosauria</taxon>
        <taxon>Saurischia</taxon>
        <taxon>Theropoda</taxon>
        <taxon>Coelurosauria</taxon>
        <taxon>Aves</taxon>
        <taxon>Neognathae</taxon>
        <taxon>Neoaves</taxon>
        <taxon>Telluraves</taxon>
        <taxon>Australaves</taxon>
        <taxon>Passeriformes</taxon>
        <taxon>Passeroidea</taxon>
        <taxon>Passeridae</taxon>
        <taxon>Chloebia</taxon>
    </lineage>
</organism>